<dbReference type="GO" id="GO:0005737">
    <property type="term" value="C:cytoplasm"/>
    <property type="evidence" value="ECO:0007669"/>
    <property type="project" value="TreeGrafter"/>
</dbReference>
<dbReference type="Gene3D" id="2.60.40.1910">
    <property type="match status" value="1"/>
</dbReference>
<evidence type="ECO:0000256" key="19">
    <source>
        <dbReference type="ARBA" id="ARBA00023180"/>
    </source>
</evidence>
<evidence type="ECO:0000313" key="29">
    <source>
        <dbReference type="EMBL" id="KAK7579900.1"/>
    </source>
</evidence>
<keyword evidence="7" id="KW-0336">GPI-anchor</keyword>
<feature type="domain" description="Aminopeptidase N-like N-terminal" evidence="28">
    <location>
        <begin position="37"/>
        <end position="233"/>
    </location>
</feature>
<dbReference type="FunFam" id="2.60.40.1910:FF:000008">
    <property type="entry name" value="Aminopeptidase"/>
    <property type="match status" value="1"/>
</dbReference>
<evidence type="ECO:0000256" key="16">
    <source>
        <dbReference type="ARBA" id="ARBA00023049"/>
    </source>
</evidence>
<dbReference type="GO" id="GO:0042277">
    <property type="term" value="F:peptide binding"/>
    <property type="evidence" value="ECO:0007669"/>
    <property type="project" value="TreeGrafter"/>
</dbReference>
<dbReference type="GO" id="GO:0005886">
    <property type="term" value="C:plasma membrane"/>
    <property type="evidence" value="ECO:0007669"/>
    <property type="project" value="UniProtKB-SubCell"/>
</dbReference>
<keyword evidence="20" id="KW-0449">Lipoprotein</keyword>
<dbReference type="SUPFAM" id="SSF63737">
    <property type="entry name" value="Leukotriene A4 hydrolase N-terminal domain"/>
    <property type="match status" value="1"/>
</dbReference>
<evidence type="ECO:0000313" key="30">
    <source>
        <dbReference type="Proteomes" id="UP001367676"/>
    </source>
</evidence>
<evidence type="ECO:0000259" key="28">
    <source>
        <dbReference type="Pfam" id="PF17900"/>
    </source>
</evidence>
<keyword evidence="17" id="KW-0472">Membrane</keyword>
<proteinExistence type="inferred from homology"/>
<keyword evidence="14" id="KW-0735">Signal-anchor</keyword>
<evidence type="ECO:0000256" key="15">
    <source>
        <dbReference type="ARBA" id="ARBA00022989"/>
    </source>
</evidence>
<evidence type="ECO:0000256" key="5">
    <source>
        <dbReference type="ARBA" id="ARBA00022438"/>
    </source>
</evidence>
<protein>
    <recommendedName>
        <fullName evidence="24">Aminopeptidase</fullName>
        <ecNumber evidence="24">3.4.11.-</ecNumber>
    </recommendedName>
</protein>
<evidence type="ECO:0000256" key="2">
    <source>
        <dbReference type="ARBA" id="ARBA00004606"/>
    </source>
</evidence>
<feature type="active site" description="Proton acceptor" evidence="21">
    <location>
        <position position="342"/>
    </location>
</feature>
<comment type="similarity">
    <text evidence="4 24">Belongs to the peptidase M1 family.</text>
</comment>
<dbReference type="Pfam" id="PF17900">
    <property type="entry name" value="Peptidase_M1_N"/>
    <property type="match status" value="1"/>
</dbReference>
<dbReference type="GO" id="GO:0043171">
    <property type="term" value="P:peptide catabolic process"/>
    <property type="evidence" value="ECO:0007669"/>
    <property type="project" value="TreeGrafter"/>
</dbReference>
<keyword evidence="12 24" id="KW-0378">Hydrolase</keyword>
<dbReference type="InterPro" id="IPR024571">
    <property type="entry name" value="ERAP1-like_C_dom"/>
</dbReference>
<evidence type="ECO:0000256" key="11">
    <source>
        <dbReference type="ARBA" id="ARBA00022729"/>
    </source>
</evidence>
<evidence type="ECO:0000256" key="4">
    <source>
        <dbReference type="ARBA" id="ARBA00010136"/>
    </source>
</evidence>
<comment type="caution">
    <text evidence="29">The sequence shown here is derived from an EMBL/GenBank/DDBJ whole genome shotgun (WGS) entry which is preliminary data.</text>
</comment>
<feature type="signal peptide" evidence="25">
    <location>
        <begin position="1"/>
        <end position="20"/>
    </location>
</feature>
<dbReference type="InterPro" id="IPR001930">
    <property type="entry name" value="Peptidase_M1"/>
</dbReference>
<evidence type="ECO:0000256" key="17">
    <source>
        <dbReference type="ARBA" id="ARBA00023136"/>
    </source>
</evidence>
<feature type="binding site" evidence="22">
    <location>
        <position position="364"/>
    </location>
    <ligand>
        <name>Zn(2+)</name>
        <dbReference type="ChEBI" id="CHEBI:29105"/>
        <note>catalytic</note>
    </ligand>
</feature>
<dbReference type="EMBL" id="JBBCAQ010000034">
    <property type="protein sequence ID" value="KAK7579900.1"/>
    <property type="molecule type" value="Genomic_DNA"/>
</dbReference>
<organism evidence="29 30">
    <name type="scientific">Parthenolecanium corni</name>
    <dbReference type="NCBI Taxonomy" id="536013"/>
    <lineage>
        <taxon>Eukaryota</taxon>
        <taxon>Metazoa</taxon>
        <taxon>Ecdysozoa</taxon>
        <taxon>Arthropoda</taxon>
        <taxon>Hexapoda</taxon>
        <taxon>Insecta</taxon>
        <taxon>Pterygota</taxon>
        <taxon>Neoptera</taxon>
        <taxon>Paraneoptera</taxon>
        <taxon>Hemiptera</taxon>
        <taxon>Sternorrhyncha</taxon>
        <taxon>Coccoidea</taxon>
        <taxon>Coccidae</taxon>
        <taxon>Parthenolecanium</taxon>
    </lineage>
</organism>
<gene>
    <name evidence="29" type="ORF">V9T40_000529</name>
</gene>
<dbReference type="FunFam" id="2.60.40.1730:FF:000012">
    <property type="entry name" value="Aminopeptidase N"/>
    <property type="match status" value="1"/>
</dbReference>
<dbReference type="GO" id="GO:0070006">
    <property type="term" value="F:metalloaminopeptidase activity"/>
    <property type="evidence" value="ECO:0007669"/>
    <property type="project" value="TreeGrafter"/>
</dbReference>
<dbReference type="Gene3D" id="1.10.390.10">
    <property type="entry name" value="Neutral Protease Domain 2"/>
    <property type="match status" value="1"/>
</dbReference>
<keyword evidence="15" id="KW-1133">Transmembrane helix</keyword>
<keyword evidence="16 24" id="KW-0482">Metalloprotease</keyword>
<evidence type="ECO:0000256" key="23">
    <source>
        <dbReference type="PIRSR" id="PIRSR634016-4"/>
    </source>
</evidence>
<evidence type="ECO:0000256" key="1">
    <source>
        <dbReference type="ARBA" id="ARBA00000098"/>
    </source>
</evidence>
<dbReference type="PANTHER" id="PTHR11533:SF253">
    <property type="entry name" value="AMINOPEPTIDASE-RELATED"/>
    <property type="match status" value="1"/>
</dbReference>
<evidence type="ECO:0000256" key="8">
    <source>
        <dbReference type="ARBA" id="ARBA00022670"/>
    </source>
</evidence>
<feature type="site" description="Transition state stabilizer" evidence="23">
    <location>
        <position position="427"/>
    </location>
</feature>
<keyword evidence="9" id="KW-0812">Transmembrane</keyword>
<keyword evidence="5 24" id="KW-0031">Aminopeptidase</keyword>
<dbReference type="Gene3D" id="2.60.40.1730">
    <property type="entry name" value="tricorn interacting facor f3 domain"/>
    <property type="match status" value="1"/>
</dbReference>
<dbReference type="GO" id="GO:0098552">
    <property type="term" value="C:side of membrane"/>
    <property type="evidence" value="ECO:0007669"/>
    <property type="project" value="UniProtKB-KW"/>
</dbReference>
<dbReference type="FunFam" id="1.10.390.10:FF:000001">
    <property type="entry name" value="Aminopeptidase"/>
    <property type="match status" value="1"/>
</dbReference>
<evidence type="ECO:0000256" key="3">
    <source>
        <dbReference type="ARBA" id="ARBA00004609"/>
    </source>
</evidence>
<feature type="binding site" evidence="22">
    <location>
        <position position="341"/>
    </location>
    <ligand>
        <name>Zn(2+)</name>
        <dbReference type="ChEBI" id="CHEBI:29105"/>
        <note>catalytic</note>
    </ligand>
</feature>
<dbReference type="Pfam" id="PF01433">
    <property type="entry name" value="Peptidase_M1"/>
    <property type="match status" value="1"/>
</dbReference>
<evidence type="ECO:0000256" key="7">
    <source>
        <dbReference type="ARBA" id="ARBA00022622"/>
    </source>
</evidence>
<evidence type="ECO:0000256" key="9">
    <source>
        <dbReference type="ARBA" id="ARBA00022692"/>
    </source>
</evidence>
<comment type="subcellular location">
    <subcellularLocation>
        <location evidence="3">Cell membrane</location>
        <topology evidence="3">Lipid-anchor</topology>
        <topology evidence="3">GPI-anchor</topology>
    </subcellularLocation>
    <subcellularLocation>
        <location evidence="2">Membrane</location>
        <topology evidence="2">Single-pass type II membrane protein</topology>
    </subcellularLocation>
</comment>
<dbReference type="GO" id="GO:0016285">
    <property type="term" value="F:alanyl aminopeptidase activity"/>
    <property type="evidence" value="ECO:0007669"/>
    <property type="project" value="UniProtKB-EC"/>
</dbReference>
<dbReference type="PRINTS" id="PR00756">
    <property type="entry name" value="ALADIPTASE"/>
</dbReference>
<evidence type="ECO:0000256" key="14">
    <source>
        <dbReference type="ARBA" id="ARBA00022968"/>
    </source>
</evidence>
<comment type="catalytic activity">
    <reaction evidence="1">
        <text>Release of an N-terminal amino acid, Xaa-|-Yaa- from a peptide, amide or arylamide. Xaa is preferably Ala, but may be most amino acids including Pro (slow action). When a terminal hydrophobic residue is followed by a prolyl residue, the two may be released as an intact Xaa-Pro dipeptide.</text>
        <dbReference type="EC" id="3.4.11.2"/>
    </reaction>
</comment>
<evidence type="ECO:0000259" key="26">
    <source>
        <dbReference type="Pfam" id="PF01433"/>
    </source>
</evidence>
<feature type="domain" description="Peptidase M1 membrane alanine aminopeptidase" evidence="26">
    <location>
        <begin position="272"/>
        <end position="494"/>
    </location>
</feature>
<dbReference type="InterPro" id="IPR042097">
    <property type="entry name" value="Aminopeptidase_N-like_N_sf"/>
</dbReference>
<reference evidence="29 30" key="1">
    <citation type="submission" date="2024-03" db="EMBL/GenBank/DDBJ databases">
        <title>Adaptation during the transition from Ophiocordyceps entomopathogen to insect associate is accompanied by gene loss and intensified selection.</title>
        <authorList>
            <person name="Ward C.M."/>
            <person name="Onetto C.A."/>
            <person name="Borneman A.R."/>
        </authorList>
    </citation>
    <scope>NUCLEOTIDE SEQUENCE [LARGE SCALE GENOMIC DNA]</scope>
    <source>
        <strain evidence="29">AWRI1</strain>
        <tissue evidence="29">Single Adult Female</tissue>
    </source>
</reference>
<dbReference type="InterPro" id="IPR050344">
    <property type="entry name" value="Peptidase_M1_aminopeptidases"/>
</dbReference>
<evidence type="ECO:0000256" key="24">
    <source>
        <dbReference type="RuleBase" id="RU364040"/>
    </source>
</evidence>
<evidence type="ECO:0000256" key="20">
    <source>
        <dbReference type="ARBA" id="ARBA00023288"/>
    </source>
</evidence>
<dbReference type="CDD" id="cd09601">
    <property type="entry name" value="M1_APN-Q_like"/>
    <property type="match status" value="1"/>
</dbReference>
<dbReference type="InterPro" id="IPR034016">
    <property type="entry name" value="M1_APN-typ"/>
</dbReference>
<evidence type="ECO:0000256" key="18">
    <source>
        <dbReference type="ARBA" id="ARBA00023157"/>
    </source>
</evidence>
<dbReference type="SUPFAM" id="SSF55486">
    <property type="entry name" value="Metalloproteases ('zincins'), catalytic domain"/>
    <property type="match status" value="1"/>
</dbReference>
<keyword evidence="18" id="KW-1015">Disulfide bond</keyword>
<dbReference type="FunFam" id="1.25.50.20:FF:000001">
    <property type="entry name" value="Aminopeptidase"/>
    <property type="match status" value="1"/>
</dbReference>
<evidence type="ECO:0000256" key="21">
    <source>
        <dbReference type="PIRSR" id="PIRSR634016-1"/>
    </source>
</evidence>
<name>A0AAN9T9Y2_9HEMI</name>
<dbReference type="GO" id="GO:0008270">
    <property type="term" value="F:zinc ion binding"/>
    <property type="evidence" value="ECO:0007669"/>
    <property type="project" value="UniProtKB-UniRule"/>
</dbReference>
<evidence type="ECO:0000256" key="12">
    <source>
        <dbReference type="ARBA" id="ARBA00022801"/>
    </source>
</evidence>
<keyword evidence="10 22" id="KW-0479">Metal-binding</keyword>
<keyword evidence="19" id="KW-0325">Glycoprotein</keyword>
<dbReference type="PANTHER" id="PTHR11533">
    <property type="entry name" value="PROTEASE M1 ZINC METALLOPROTEASE"/>
    <property type="match status" value="1"/>
</dbReference>
<feature type="binding site" evidence="22">
    <location>
        <position position="345"/>
    </location>
    <ligand>
        <name>Zn(2+)</name>
        <dbReference type="ChEBI" id="CHEBI:29105"/>
        <note>catalytic</note>
    </ligand>
</feature>
<keyword evidence="13 22" id="KW-0862">Zinc</keyword>
<dbReference type="InterPro" id="IPR045357">
    <property type="entry name" value="Aminopeptidase_N-like_N"/>
</dbReference>
<keyword evidence="8 24" id="KW-0645">Protease</keyword>
<dbReference type="Proteomes" id="UP001367676">
    <property type="component" value="Unassembled WGS sequence"/>
</dbReference>
<dbReference type="AlphaFoldDB" id="A0AAN9T9Y2"/>
<dbReference type="Gene3D" id="1.25.50.20">
    <property type="match status" value="1"/>
</dbReference>
<dbReference type="InterPro" id="IPR014782">
    <property type="entry name" value="Peptidase_M1_dom"/>
</dbReference>
<accession>A0AAN9T9Y2</accession>
<dbReference type="GO" id="GO:0006508">
    <property type="term" value="P:proteolysis"/>
    <property type="evidence" value="ECO:0007669"/>
    <property type="project" value="UniProtKB-KW"/>
</dbReference>
<evidence type="ECO:0000256" key="13">
    <source>
        <dbReference type="ARBA" id="ARBA00022833"/>
    </source>
</evidence>
<evidence type="ECO:0000259" key="27">
    <source>
        <dbReference type="Pfam" id="PF11838"/>
    </source>
</evidence>
<dbReference type="InterPro" id="IPR027268">
    <property type="entry name" value="Peptidase_M4/M1_CTD_sf"/>
</dbReference>
<feature type="domain" description="ERAP1-like C-terminal" evidence="27">
    <location>
        <begin position="579"/>
        <end position="904"/>
    </location>
</feature>
<evidence type="ECO:0000256" key="25">
    <source>
        <dbReference type="SAM" id="SignalP"/>
    </source>
</evidence>
<dbReference type="Pfam" id="PF11838">
    <property type="entry name" value="ERAP1_C"/>
    <property type="match status" value="1"/>
</dbReference>
<keyword evidence="6" id="KW-1003">Cell membrane</keyword>
<comment type="cofactor">
    <cofactor evidence="22 24">
        <name>Zn(2+)</name>
        <dbReference type="ChEBI" id="CHEBI:29105"/>
    </cofactor>
    <text evidence="22 24">Binds 1 zinc ion per subunit.</text>
</comment>
<dbReference type="GO" id="GO:0005615">
    <property type="term" value="C:extracellular space"/>
    <property type="evidence" value="ECO:0007669"/>
    <property type="project" value="TreeGrafter"/>
</dbReference>
<evidence type="ECO:0000256" key="22">
    <source>
        <dbReference type="PIRSR" id="PIRSR634016-3"/>
    </source>
</evidence>
<feature type="chain" id="PRO_5042845580" description="Aminopeptidase" evidence="25">
    <location>
        <begin position="21"/>
        <end position="925"/>
    </location>
</feature>
<sequence length="925" mass="106593">MFAPRLAILLMISLYDGTLAVRRRQTTQGYRLPETIVPRKYTLEIFTNLEEDDFSFQGKVLIKIQCVKPTNKIILHSKELEIGENDVSLKQVSAVNETINIPITAHSYSKENDFYIVSLEQDLVPGSVYLYYLPFKGKLSEGLAGYYRSSYYDKSANKTKWLAVTQFESTDARRAFPCFDEPAMKATFAISLGHAKHLKAVSNMPLQESKPVPKKADWVLDRFEETVPMSTYLVAFMVSEFEFSEAPKKDTNVTFRIWARKEAIDQVELAKEVGPKVLAYFSKYFDVDYPLPKQDMAAIPDFSAGAMENWGLITYREIALLYDPKSTSILSKHSIANTISHELAHQWFGNLVTMKWWTDLWLNEGFATYVATLGVHHIFPEWKSLDSEAVGDLLTVLSLDALNTSHPVSVPIGHPSEIEQIFDTISYKKGSYLIRMMNMFLGEDVFQKSVSNYLKKHRYGNADQDDLWNALTQEAQAVGVLPSNITVKMIMDTWTVQTGYPLLTITRDYEKKTVTVSQNRYMSLATEGKSDIGNEDQCWWVPLSYTTSKELKFNDTRPKSWLTCNGPVTFDSDVTENDWILFNIKAAGLFRVNYDTENWRLLESSLADENSFNKIDPLNRVQVIADVMGLAWIGKLEYAMAFNIIQYLQHEPEYLPWKTALTSLTDIRGMLRRTPIYGYFKRFIRHLMEPNYRKLGSITDIPDDYEGIKMHTVIVSWSCVSGVGDCEEQILSLFKAWYNEPNPDENNPIPKDLRSVVYCNALKMVGERYWEFLWERYQKSNVATEKQQILSSLGCVRELWLLQRYLTWSINSTKIRKQDSTTVFSSVASNEIGYTVAKNFFMRQFSDIRKYHDTKSSRLGHYIKSLTYQITSEEELNEFQSFLDSVISQLKESEISIKQGIETASNNIAWHAMHYEELSKYFENN</sequence>
<evidence type="ECO:0000256" key="10">
    <source>
        <dbReference type="ARBA" id="ARBA00022723"/>
    </source>
</evidence>
<dbReference type="EC" id="3.4.11.-" evidence="24"/>
<evidence type="ECO:0000256" key="6">
    <source>
        <dbReference type="ARBA" id="ARBA00022475"/>
    </source>
</evidence>
<keyword evidence="30" id="KW-1185">Reference proteome</keyword>
<keyword evidence="11 25" id="KW-0732">Signal</keyword>